<reference evidence="3" key="1">
    <citation type="submission" date="2019-08" db="EMBL/GenBank/DDBJ databases">
        <authorList>
            <person name="Kucharzyk K."/>
            <person name="Murdoch R.W."/>
            <person name="Higgins S."/>
            <person name="Loffler F."/>
        </authorList>
    </citation>
    <scope>NUCLEOTIDE SEQUENCE</scope>
</reference>
<dbReference type="SUPFAM" id="SSF109604">
    <property type="entry name" value="HD-domain/PDEase-like"/>
    <property type="match status" value="1"/>
</dbReference>
<comment type="caution">
    <text evidence="3">The sequence shown here is derived from an EMBL/GenBank/DDBJ whole genome shotgun (WGS) entry which is preliminary data.</text>
</comment>
<proteinExistence type="predicted"/>
<organism evidence="3">
    <name type="scientific">bioreactor metagenome</name>
    <dbReference type="NCBI Taxonomy" id="1076179"/>
    <lineage>
        <taxon>unclassified sequences</taxon>
        <taxon>metagenomes</taxon>
        <taxon>ecological metagenomes</taxon>
    </lineage>
</organism>
<dbReference type="Gene3D" id="1.10.3210.10">
    <property type="entry name" value="Hypothetical protein af1432"/>
    <property type="match status" value="1"/>
</dbReference>
<dbReference type="Pfam" id="PF13286">
    <property type="entry name" value="HD_assoc"/>
    <property type="match status" value="1"/>
</dbReference>
<protein>
    <submittedName>
        <fullName evidence="3">Deoxyguanosinetriphosphate triphosphohydrolase-like protein</fullName>
    </submittedName>
</protein>
<keyword evidence="1 3" id="KW-0378">Hydrolase</keyword>
<accession>A0A645F1V5</accession>
<dbReference type="InterPro" id="IPR026875">
    <property type="entry name" value="PHydrolase_assoc_dom"/>
</dbReference>
<evidence type="ECO:0000313" key="3">
    <source>
        <dbReference type="EMBL" id="MPN06633.1"/>
    </source>
</evidence>
<feature type="domain" description="Phosphohydrolase-associated" evidence="2">
    <location>
        <begin position="98"/>
        <end position="183"/>
    </location>
</feature>
<dbReference type="EMBL" id="VSSQ01052560">
    <property type="protein sequence ID" value="MPN06633.1"/>
    <property type="molecule type" value="Genomic_DNA"/>
</dbReference>
<name>A0A645F1V5_9ZZZZ</name>
<evidence type="ECO:0000259" key="2">
    <source>
        <dbReference type="Pfam" id="PF13286"/>
    </source>
</evidence>
<gene>
    <name evidence="3" type="ORF">SDC9_153889</name>
</gene>
<dbReference type="AlphaFoldDB" id="A0A645F1V5"/>
<dbReference type="GO" id="GO:0016787">
    <property type="term" value="F:hydrolase activity"/>
    <property type="evidence" value="ECO:0007669"/>
    <property type="project" value="UniProtKB-KW"/>
</dbReference>
<evidence type="ECO:0000256" key="1">
    <source>
        <dbReference type="ARBA" id="ARBA00022801"/>
    </source>
</evidence>
<sequence>MAERLENEGKGLNLTVEVLDGILNHRGGCRAKTLEGDIVRFSDKVAYLNHDIDDAIRGNVLKLGQIPKEILDALGYTHKDRINTLVLDIIKNSRDQKIEMSAPMQEKMSRLREFMFQAVYQSDRAREQEEKARHVVTSLYQYFLKRPEKMPDEFLQTVQKEGAARGVCDYIAGMTDQYCIDLFCSLFIPQSWQIK</sequence>